<dbReference type="Pfam" id="PF13826">
    <property type="entry name" value="Monooxy_af470-like"/>
    <property type="match status" value="1"/>
</dbReference>
<dbReference type="EMBL" id="CAEZVD010000120">
    <property type="protein sequence ID" value="CAB4626609.1"/>
    <property type="molecule type" value="Genomic_DNA"/>
</dbReference>
<dbReference type="AlphaFoldDB" id="A0A6J6IQW9"/>
<proteinExistence type="predicted"/>
<dbReference type="InterPro" id="IPR025444">
    <property type="entry name" value="Monooxy_af470"/>
</dbReference>
<gene>
    <name evidence="1" type="ORF">UFOPK1909_00922</name>
</gene>
<reference evidence="1" key="1">
    <citation type="submission" date="2020-05" db="EMBL/GenBank/DDBJ databases">
        <authorList>
            <person name="Chiriac C."/>
            <person name="Salcher M."/>
            <person name="Ghai R."/>
            <person name="Kavagutti S V."/>
        </authorList>
    </citation>
    <scope>NUCLEOTIDE SEQUENCE</scope>
</reference>
<evidence type="ECO:0000313" key="1">
    <source>
        <dbReference type="EMBL" id="CAB4626609.1"/>
    </source>
</evidence>
<protein>
    <submittedName>
        <fullName evidence="1">Unannotated protein</fullName>
    </submittedName>
</protein>
<accession>A0A6J6IQW9</accession>
<organism evidence="1">
    <name type="scientific">freshwater metagenome</name>
    <dbReference type="NCBI Taxonomy" id="449393"/>
    <lineage>
        <taxon>unclassified sequences</taxon>
        <taxon>metagenomes</taxon>
        <taxon>ecological metagenomes</taxon>
    </lineage>
</organism>
<name>A0A6J6IQW9_9ZZZZ</name>
<sequence length="156" mass="17995">MAKLNKQRMTATTEENFVLFLIGMRINNWFAVHRWVPVFMAMAKMLPELYKNPELGFKSYEMGVGRTIILMQYWESSEKLMQYAKARDAEHLPAWKAFNKAAMKTSAVGIWHETYEIDKSKNENIYVNMPPFGLGKVGKLNAVEKKNNSAAQRLGK</sequence>